<dbReference type="AlphaFoldDB" id="A0A0D6MP97"/>
<organism evidence="2 3">
    <name type="scientific">Tanticharoenia sakaeratensis NBRC 103193</name>
    <dbReference type="NCBI Taxonomy" id="1231623"/>
    <lineage>
        <taxon>Bacteria</taxon>
        <taxon>Pseudomonadati</taxon>
        <taxon>Pseudomonadota</taxon>
        <taxon>Alphaproteobacteria</taxon>
        <taxon>Acetobacterales</taxon>
        <taxon>Acetobacteraceae</taxon>
        <taxon>Tanticharoenia</taxon>
    </lineage>
</organism>
<dbReference type="Pfam" id="PF06810">
    <property type="entry name" value="Phage_scaffold"/>
    <property type="match status" value="1"/>
</dbReference>
<comment type="caution">
    <text evidence="2">The sequence shown here is derived from an EMBL/GenBank/DDBJ whole genome shotgun (WGS) entry which is preliminary data.</text>
</comment>
<evidence type="ECO:0000313" key="3">
    <source>
        <dbReference type="Proteomes" id="UP000032679"/>
    </source>
</evidence>
<evidence type="ECO:0000313" key="2">
    <source>
        <dbReference type="EMBL" id="GAN55246.1"/>
    </source>
</evidence>
<sequence>MSDDPNGSPDGGADPNTARELQRARADLTALRSELKAIRGERDAAVTERDDAIKSRDGYKGQIEKQRAEFEGKLADQTKAADEAKTAAEQALAGVREASDRAVIEAEAKAAATRLGAHNPADVVRLLDMSGVKRGEDGAIAGLDEALTAAKEARAYMFGEAPKPGAMTGTTQSPAPPKPGAPPKETVRELSTAEYEARKRQFVANL</sequence>
<keyword evidence="3" id="KW-1185">Reference proteome</keyword>
<feature type="region of interest" description="Disordered" evidence="1">
    <location>
        <begin position="1"/>
        <end position="24"/>
    </location>
</feature>
<name>A0A0D6MP97_9PROT</name>
<protein>
    <submittedName>
        <fullName evidence="2">Phage-related protein</fullName>
    </submittedName>
</protein>
<dbReference type="Proteomes" id="UP000032679">
    <property type="component" value="Unassembled WGS sequence"/>
</dbReference>
<dbReference type="OrthoDB" id="7273958at2"/>
<proteinExistence type="predicted"/>
<gene>
    <name evidence="2" type="ORF">Tasa_041_041</name>
</gene>
<dbReference type="STRING" id="1231623.Tasa_041_041"/>
<dbReference type="EMBL" id="BALE01000041">
    <property type="protein sequence ID" value="GAN55246.1"/>
    <property type="molecule type" value="Genomic_DNA"/>
</dbReference>
<dbReference type="RefSeq" id="WP_048850230.1">
    <property type="nucleotide sequence ID" value="NZ_BALE01000041.1"/>
</dbReference>
<feature type="region of interest" description="Disordered" evidence="1">
    <location>
        <begin position="161"/>
        <end position="189"/>
    </location>
</feature>
<reference evidence="2 3" key="1">
    <citation type="submission" date="2012-10" db="EMBL/GenBank/DDBJ databases">
        <title>Genome sequencing of Tanticharoenia sakaeratensis NBRC 103193.</title>
        <authorList>
            <person name="Azuma Y."/>
            <person name="Hadano H."/>
            <person name="Hirakawa H."/>
            <person name="Matsushita K."/>
        </authorList>
    </citation>
    <scope>NUCLEOTIDE SEQUENCE [LARGE SCALE GENOMIC DNA]</scope>
    <source>
        <strain evidence="2 3">NBRC 103193</strain>
    </source>
</reference>
<accession>A0A0D6MP97</accession>
<evidence type="ECO:0000256" key="1">
    <source>
        <dbReference type="SAM" id="MobiDB-lite"/>
    </source>
</evidence>
<dbReference type="InterPro" id="IPR009636">
    <property type="entry name" value="SCAF"/>
</dbReference>